<dbReference type="SUPFAM" id="SSF53474">
    <property type="entry name" value="alpha/beta-Hydrolases"/>
    <property type="match status" value="1"/>
</dbReference>
<organism evidence="1 2">
    <name type="scientific">Streptococcus minor</name>
    <dbReference type="NCBI Taxonomy" id="229549"/>
    <lineage>
        <taxon>Bacteria</taxon>
        <taxon>Bacillati</taxon>
        <taxon>Bacillota</taxon>
        <taxon>Bacilli</taxon>
        <taxon>Lactobacillales</taxon>
        <taxon>Streptococcaceae</taxon>
        <taxon>Streptococcus</taxon>
    </lineage>
</organism>
<dbReference type="Proteomes" id="UP000281771">
    <property type="component" value="Unassembled WGS sequence"/>
</dbReference>
<sequence>MSTIFDYLKTNQYESFYDKDFTILDALALTELTYLPFEDLVSTKISAESYLSLQHLANQFEQVFHGEYPPLSMVNAHRLRLLSYLSSFKRYKHIHALAFASDYSLDSQKQFAAITYQIRPKEYLVVFRGTDDTLIGWKEDFHMSYMKEIPAQIAAKNYLNQISQHLEGDFWLAGHSKGGNLATYAASQVNNDIQKRIRTIYNFDAPGLHTSIRHSEGFKAIEGKLQTIIPEHSIVGMMLETPEINFIVKSRTFGLLQHLTFSWEIEGDGFKKVPQVTKNSLQVDETLKAWTASLTEEELREFFDLFFGIFIEAGIYRFGDITVDTLGKVQKMVENKKNLSPEQADMIDRLSRQLIDTRVQVWKEHLPNLTKLTDFNISEDLQEKIPKLEKLHLPKKIRSLMANKKKDDA</sequence>
<evidence type="ECO:0000313" key="2">
    <source>
        <dbReference type="Proteomes" id="UP000281771"/>
    </source>
</evidence>
<proteinExistence type="predicted"/>
<dbReference type="Gene3D" id="3.40.50.1820">
    <property type="entry name" value="alpha/beta hydrolase"/>
    <property type="match status" value="1"/>
</dbReference>
<dbReference type="InterPro" id="IPR029058">
    <property type="entry name" value="AB_hydrolase_fold"/>
</dbReference>
<dbReference type="Pfam" id="PF11187">
    <property type="entry name" value="Mbeg1-like"/>
    <property type="match status" value="1"/>
</dbReference>
<accession>A0A3P1VA34</accession>
<name>A0A3P1VA34_9STRE</name>
<reference evidence="1 2" key="1">
    <citation type="submission" date="2018-11" db="EMBL/GenBank/DDBJ databases">
        <title>Genomes From Bacteria Associated with the Canine Oral Cavity: a Test Case for Automated Genome-Based Taxonomic Assignment.</title>
        <authorList>
            <person name="Coil D.A."/>
            <person name="Jospin G."/>
            <person name="Darling A.E."/>
            <person name="Wallis C."/>
            <person name="Davis I.J."/>
            <person name="Harris S."/>
            <person name="Eisen J.A."/>
            <person name="Holcombe L.J."/>
            <person name="O'Flynn C."/>
        </authorList>
    </citation>
    <scope>NUCLEOTIDE SEQUENCE [LARGE SCALE GENOMIC DNA]</scope>
    <source>
        <strain evidence="1 2">OH4621_COT-116</strain>
    </source>
</reference>
<dbReference type="RefSeq" id="WP_124777356.1">
    <property type="nucleotide sequence ID" value="NZ_RQZA01000006.1"/>
</dbReference>
<keyword evidence="2" id="KW-1185">Reference proteome</keyword>
<comment type="caution">
    <text evidence="1">The sequence shown here is derived from an EMBL/GenBank/DDBJ whole genome shotgun (WGS) entry which is preliminary data.</text>
</comment>
<dbReference type="AlphaFoldDB" id="A0A3P1VA34"/>
<protein>
    <submittedName>
        <fullName evidence="1">DUF2974 domain-containing protein</fullName>
    </submittedName>
</protein>
<dbReference type="STRING" id="1123309.GCA_000377005_01879"/>
<dbReference type="InterPro" id="IPR024499">
    <property type="entry name" value="Mbeg1-like"/>
</dbReference>
<evidence type="ECO:0000313" key="1">
    <source>
        <dbReference type="EMBL" id="RRD31092.1"/>
    </source>
</evidence>
<dbReference type="EMBL" id="RQZA01000006">
    <property type="protein sequence ID" value="RRD31092.1"/>
    <property type="molecule type" value="Genomic_DNA"/>
</dbReference>
<gene>
    <name evidence="1" type="ORF">EII38_07385</name>
</gene>